<dbReference type="PANTHER" id="PTHR47425:SF3">
    <property type="entry name" value="ZN(II)2CYS6 TRANSCRIPTION FACTOR (EUROFUNG)"/>
    <property type="match status" value="1"/>
</dbReference>
<dbReference type="GO" id="GO:0003677">
    <property type="term" value="F:DNA binding"/>
    <property type="evidence" value="ECO:0007669"/>
    <property type="project" value="InterPro"/>
</dbReference>
<dbReference type="CDD" id="cd12148">
    <property type="entry name" value="fungal_TF_MHR"/>
    <property type="match status" value="1"/>
</dbReference>
<dbReference type="Gene3D" id="4.10.240.10">
    <property type="entry name" value="Zn(2)-C6 fungal-type DNA-binding domain"/>
    <property type="match status" value="1"/>
</dbReference>
<dbReference type="InterPro" id="IPR036864">
    <property type="entry name" value="Zn2-C6_fun-type_DNA-bd_sf"/>
</dbReference>
<dbReference type="OrthoDB" id="4161332at2759"/>
<keyword evidence="1" id="KW-0479">Metal-binding</keyword>
<evidence type="ECO:0000256" key="2">
    <source>
        <dbReference type="ARBA" id="ARBA00023242"/>
    </source>
</evidence>
<dbReference type="PROSITE" id="PS00463">
    <property type="entry name" value="ZN2_CY6_FUNGAL_1"/>
    <property type="match status" value="1"/>
</dbReference>
<evidence type="ECO:0000313" key="5">
    <source>
        <dbReference type="EMBL" id="KAH7368137.1"/>
    </source>
</evidence>
<dbReference type="CDD" id="cd00067">
    <property type="entry name" value="GAL4"/>
    <property type="match status" value="1"/>
</dbReference>
<dbReference type="GO" id="GO:0000981">
    <property type="term" value="F:DNA-binding transcription factor activity, RNA polymerase II-specific"/>
    <property type="evidence" value="ECO:0007669"/>
    <property type="project" value="InterPro"/>
</dbReference>
<evidence type="ECO:0000313" key="6">
    <source>
        <dbReference type="Proteomes" id="UP000813385"/>
    </source>
</evidence>
<comment type="caution">
    <text evidence="5">The sequence shown here is derived from an EMBL/GenBank/DDBJ whole genome shotgun (WGS) entry which is preliminary data.</text>
</comment>
<feature type="domain" description="Zn(2)-C6 fungal-type" evidence="4">
    <location>
        <begin position="18"/>
        <end position="50"/>
    </location>
</feature>
<dbReference type="InterPro" id="IPR007219">
    <property type="entry name" value="XnlR_reg_dom"/>
</dbReference>
<dbReference type="EMBL" id="JAGPXD010000002">
    <property type="protein sequence ID" value="KAH7368137.1"/>
    <property type="molecule type" value="Genomic_DNA"/>
</dbReference>
<protein>
    <submittedName>
        <fullName evidence="5">Fungal-specific transcription factor domain-containing protein</fullName>
    </submittedName>
</protein>
<dbReference type="SUPFAM" id="SSF57701">
    <property type="entry name" value="Zn2/Cys6 DNA-binding domain"/>
    <property type="match status" value="1"/>
</dbReference>
<dbReference type="InterPro" id="IPR052761">
    <property type="entry name" value="Fungal_Detox/Toxin_TFs"/>
</dbReference>
<dbReference type="AlphaFoldDB" id="A0A8K0TRV3"/>
<dbReference type="InterPro" id="IPR001138">
    <property type="entry name" value="Zn2Cys6_DnaBD"/>
</dbReference>
<evidence type="ECO:0000259" key="4">
    <source>
        <dbReference type="PROSITE" id="PS50048"/>
    </source>
</evidence>
<dbReference type="Pfam" id="PF00172">
    <property type="entry name" value="Zn_clus"/>
    <property type="match status" value="1"/>
</dbReference>
<accession>A0A8K0TRV3</accession>
<dbReference type="GO" id="GO:0008270">
    <property type="term" value="F:zinc ion binding"/>
    <property type="evidence" value="ECO:0007669"/>
    <property type="project" value="InterPro"/>
</dbReference>
<gene>
    <name evidence="5" type="ORF">B0T11DRAFT_276507</name>
</gene>
<evidence type="ECO:0000256" key="1">
    <source>
        <dbReference type="ARBA" id="ARBA00022723"/>
    </source>
</evidence>
<dbReference type="GO" id="GO:0006351">
    <property type="term" value="P:DNA-templated transcription"/>
    <property type="evidence" value="ECO:0007669"/>
    <property type="project" value="InterPro"/>
</dbReference>
<dbReference type="PANTHER" id="PTHR47425">
    <property type="entry name" value="FARB-RELATED"/>
    <property type="match status" value="1"/>
</dbReference>
<name>A0A8K0TRV3_9PEZI</name>
<keyword evidence="6" id="KW-1185">Reference proteome</keyword>
<proteinExistence type="predicted"/>
<keyword evidence="2" id="KW-0539">Nucleus</keyword>
<sequence length="733" mass="81472">MSSQTTPIPRRSRRAIVACTSCHARKVRCTVALSGTPCANCVVDGVPCEITGRKRRRNEDLLLPASEDPGQGVDENICTSQPLPIPSSSRSPVAERSCRPASRANDDTCQEEEPSTTTTGPVLVSELLEDDNDPLPPFHPSDPGTLDQSIAAEETLNDSAFVATPEGANNDADDVPSYLSTSLTHIRGRNSLAHHAADDQGPSILMDTFEAQRDASITDHSTTSVPSVGSLPPEDIEYLGKKGVFSLPPPDILEALIQAYFHHVHPFAPILDPYQFILDFENDRTSLLLLWSMFLASASFIEEDLLIRNTYSSRTALKRSMFQKAKALYDANYESDKLTLIQSVFLMSHWYTSSDDRAGPWYWQGAAISLSHTIGLHRLSLLSSEDLHAIKPFWRRLWWSIHCREAWLSLGQGRPMRISLDDSNTAIPGLHDKDERPASITDGTASKYLPQELDDLFNIWICHAKLGISLGIILSTHYKAKAPRPTREDLELKENGIRALHINVPTSMNQSRLIAAHYHQYRLYFEATIIVLYLPYIQQSPRCLLEEQQESWQAFACQKTRTAATNATNTLSSLMAEGLIGLAHSLTVLALVPPMQIHFFERTSQKPMVRQMGNRNLSLCMLALEELENSYIAANTARRLFEAAMQKADKRPQRDEAAVTATGEEALSIGLETSTVHNGPDGCWKSTADILADAWTLWNGSVVTHSDTWMDQDTHGPLGNGDIRHFYSSVWTD</sequence>
<feature type="compositionally biased region" description="Polar residues" evidence="3">
    <location>
        <begin position="77"/>
        <end position="91"/>
    </location>
</feature>
<dbReference type="SMART" id="SM00906">
    <property type="entry name" value="Fungal_trans"/>
    <property type="match status" value="1"/>
</dbReference>
<evidence type="ECO:0000256" key="3">
    <source>
        <dbReference type="SAM" id="MobiDB-lite"/>
    </source>
</evidence>
<dbReference type="PROSITE" id="PS50048">
    <property type="entry name" value="ZN2_CY6_FUNGAL_2"/>
    <property type="match status" value="1"/>
</dbReference>
<reference evidence="5" key="1">
    <citation type="journal article" date="2021" name="Nat. Commun.">
        <title>Genetic determinants of endophytism in the Arabidopsis root mycobiome.</title>
        <authorList>
            <person name="Mesny F."/>
            <person name="Miyauchi S."/>
            <person name="Thiergart T."/>
            <person name="Pickel B."/>
            <person name="Atanasova L."/>
            <person name="Karlsson M."/>
            <person name="Huettel B."/>
            <person name="Barry K.W."/>
            <person name="Haridas S."/>
            <person name="Chen C."/>
            <person name="Bauer D."/>
            <person name="Andreopoulos W."/>
            <person name="Pangilinan J."/>
            <person name="LaButti K."/>
            <person name="Riley R."/>
            <person name="Lipzen A."/>
            <person name="Clum A."/>
            <person name="Drula E."/>
            <person name="Henrissat B."/>
            <person name="Kohler A."/>
            <person name="Grigoriev I.V."/>
            <person name="Martin F.M."/>
            <person name="Hacquard S."/>
        </authorList>
    </citation>
    <scope>NUCLEOTIDE SEQUENCE</scope>
    <source>
        <strain evidence="5">MPI-CAGE-AT-0016</strain>
    </source>
</reference>
<feature type="region of interest" description="Disordered" evidence="3">
    <location>
        <begin position="60"/>
        <end position="120"/>
    </location>
</feature>
<organism evidence="5 6">
    <name type="scientific">Plectosphaerella cucumerina</name>
    <dbReference type="NCBI Taxonomy" id="40658"/>
    <lineage>
        <taxon>Eukaryota</taxon>
        <taxon>Fungi</taxon>
        <taxon>Dikarya</taxon>
        <taxon>Ascomycota</taxon>
        <taxon>Pezizomycotina</taxon>
        <taxon>Sordariomycetes</taxon>
        <taxon>Hypocreomycetidae</taxon>
        <taxon>Glomerellales</taxon>
        <taxon>Plectosphaerellaceae</taxon>
        <taxon>Plectosphaerella</taxon>
    </lineage>
</organism>
<dbReference type="SMART" id="SM00066">
    <property type="entry name" value="GAL4"/>
    <property type="match status" value="1"/>
</dbReference>
<dbReference type="Pfam" id="PF04082">
    <property type="entry name" value="Fungal_trans"/>
    <property type="match status" value="1"/>
</dbReference>
<dbReference type="Proteomes" id="UP000813385">
    <property type="component" value="Unassembled WGS sequence"/>
</dbReference>